<feature type="compositionally biased region" description="Acidic residues" evidence="2">
    <location>
        <begin position="648"/>
        <end position="661"/>
    </location>
</feature>
<comment type="caution">
    <text evidence="4">The sequence shown here is derived from an EMBL/GenBank/DDBJ whole genome shotgun (WGS) entry which is preliminary data.</text>
</comment>
<keyword evidence="3" id="KW-1133">Transmembrane helix</keyword>
<feature type="transmembrane region" description="Helical" evidence="3">
    <location>
        <begin position="57"/>
        <end position="79"/>
    </location>
</feature>
<evidence type="ECO:0000256" key="3">
    <source>
        <dbReference type="SAM" id="Phobius"/>
    </source>
</evidence>
<dbReference type="GO" id="GO:0016020">
    <property type="term" value="C:membrane"/>
    <property type="evidence" value="ECO:0007669"/>
    <property type="project" value="UniProtKB-SubCell"/>
</dbReference>
<sequence>MKDPEAQERPTMFQNFYADYYTMAGIAVASSMALLLGKYSVQLNIERSETLNRNFSIAFSIIGMFSSHAVSNLSIFFCAEITPTVIRGGGVGLVLASAGFGLLTAPIMELHNQKGYFLHHIIFACCTLICIICILLLPETRYQPLPETLADGEGFSRQPLLPPRKLGAQSETSRDYTRVRDTPLREAPAAAVGAGSAMDSTASSAVDLTAPSVIKLTAIDMHRLKADAKDPNGRSYCSLPMTPITTSLDKDRVVLSSSKESLLSSTPLHRAPRNTDPLLSGAEEPGSPSKPSDITAITQLNGNGSPAGSPVIPVLKPCPPSPLPGVGSPPAVQPLLGSPLGPPVAVVKEVREPAAILHSSPTLLPASSPPSPTPPPPASSPASSPPPPASTPPPPPLLLPLLLPLLPLLLPLLLSCLYSSPSCLYSSPSCLYSSFSSPSCLFSSPSCLYSSFSSPPASSPPPPASTPPSPPPPASTPPPPASTPPSPPPPASSPPPPASSPLPPAPAPAPPASSPSPSPPPGPSKPSFRDTLSVEEPAPVTLPPPPAPPASSSPPLPKRDSATPPPIDSVQPPQLDSPPPPPSNEDIRDVAPPPSPPAPPPPSPPTCTPPSPPPSPPVAVGPAASPAAVRPVTDIVAPEVAEPSSTEKEDEEEKQEQEEEPISLVECTVSSPIDSGVLPLRDSSSTENRAVNGELSS</sequence>
<protein>
    <recommendedName>
        <fullName evidence="6">Major facilitator superfamily (MFS) profile domain-containing protein</fullName>
    </recommendedName>
</protein>
<feature type="transmembrane region" description="Helical" evidence="3">
    <location>
        <begin position="20"/>
        <end position="37"/>
    </location>
</feature>
<evidence type="ECO:0000256" key="2">
    <source>
        <dbReference type="SAM" id="MobiDB-lite"/>
    </source>
</evidence>
<evidence type="ECO:0008006" key="6">
    <source>
        <dbReference type="Google" id="ProtNLM"/>
    </source>
</evidence>
<dbReference type="SUPFAM" id="SSF103473">
    <property type="entry name" value="MFS general substrate transporter"/>
    <property type="match status" value="1"/>
</dbReference>
<keyword evidence="3" id="KW-0472">Membrane</keyword>
<evidence type="ECO:0000313" key="4">
    <source>
        <dbReference type="EMBL" id="KAJ3595120.1"/>
    </source>
</evidence>
<feature type="region of interest" description="Disordered" evidence="2">
    <location>
        <begin position="360"/>
        <end position="393"/>
    </location>
</feature>
<evidence type="ECO:0000313" key="5">
    <source>
        <dbReference type="Proteomes" id="UP001148018"/>
    </source>
</evidence>
<dbReference type="PRINTS" id="PR01217">
    <property type="entry name" value="PRICHEXTENSN"/>
</dbReference>
<feature type="compositionally biased region" description="Pro residues" evidence="2">
    <location>
        <begin position="367"/>
        <end position="393"/>
    </location>
</feature>
<accession>A0A9Q0IE68</accession>
<dbReference type="Gene3D" id="1.20.1250.20">
    <property type="entry name" value="MFS general substrate transporter like domains"/>
    <property type="match status" value="1"/>
</dbReference>
<feature type="compositionally biased region" description="Polar residues" evidence="2">
    <location>
        <begin position="289"/>
        <end position="306"/>
    </location>
</feature>
<feature type="compositionally biased region" description="Polar residues" evidence="2">
    <location>
        <begin position="682"/>
        <end position="697"/>
    </location>
</feature>
<dbReference type="EMBL" id="JANIIK010000111">
    <property type="protein sequence ID" value="KAJ3595120.1"/>
    <property type="molecule type" value="Genomic_DNA"/>
</dbReference>
<evidence type="ECO:0000256" key="1">
    <source>
        <dbReference type="ARBA" id="ARBA00004141"/>
    </source>
</evidence>
<feature type="region of interest" description="Disordered" evidence="2">
    <location>
        <begin position="153"/>
        <end position="180"/>
    </location>
</feature>
<reference evidence="4" key="1">
    <citation type="submission" date="2022-07" db="EMBL/GenBank/DDBJ databases">
        <title>Chromosome-level genome of Muraenolepis orangiensis.</title>
        <authorList>
            <person name="Kim J."/>
        </authorList>
    </citation>
    <scope>NUCLEOTIDE SEQUENCE</scope>
    <source>
        <strain evidence="4">KU_S4_2022</strain>
        <tissue evidence="4">Muscle</tissue>
    </source>
</reference>
<feature type="compositionally biased region" description="Pro residues" evidence="2">
    <location>
        <begin position="540"/>
        <end position="556"/>
    </location>
</feature>
<feature type="transmembrane region" description="Helical" evidence="3">
    <location>
        <begin position="85"/>
        <end position="105"/>
    </location>
</feature>
<feature type="region of interest" description="Disordered" evidence="2">
    <location>
        <begin position="259"/>
        <end position="316"/>
    </location>
</feature>
<feature type="transmembrane region" description="Helical" evidence="3">
    <location>
        <begin position="117"/>
        <end position="137"/>
    </location>
</feature>
<dbReference type="AlphaFoldDB" id="A0A9Q0IE68"/>
<feature type="region of interest" description="Disordered" evidence="2">
    <location>
        <begin position="453"/>
        <end position="697"/>
    </location>
</feature>
<name>A0A9Q0IE68_9TELE</name>
<proteinExistence type="predicted"/>
<feature type="compositionally biased region" description="Pro residues" evidence="2">
    <location>
        <begin position="457"/>
        <end position="524"/>
    </location>
</feature>
<feature type="compositionally biased region" description="Low complexity" evidence="2">
    <location>
        <begin position="620"/>
        <end position="633"/>
    </location>
</feature>
<keyword evidence="5" id="KW-1185">Reference proteome</keyword>
<feature type="compositionally biased region" description="Pro residues" evidence="2">
    <location>
        <begin position="591"/>
        <end position="619"/>
    </location>
</feature>
<comment type="subcellular location">
    <subcellularLocation>
        <location evidence="1">Membrane</location>
        <topology evidence="1">Multi-pass membrane protein</topology>
    </subcellularLocation>
</comment>
<dbReference type="Proteomes" id="UP001148018">
    <property type="component" value="Unassembled WGS sequence"/>
</dbReference>
<dbReference type="InterPro" id="IPR036259">
    <property type="entry name" value="MFS_trans_sf"/>
</dbReference>
<gene>
    <name evidence="4" type="ORF">NHX12_004425</name>
</gene>
<organism evidence="4 5">
    <name type="scientific">Muraenolepis orangiensis</name>
    <name type="common">Patagonian moray cod</name>
    <dbReference type="NCBI Taxonomy" id="630683"/>
    <lineage>
        <taxon>Eukaryota</taxon>
        <taxon>Metazoa</taxon>
        <taxon>Chordata</taxon>
        <taxon>Craniata</taxon>
        <taxon>Vertebrata</taxon>
        <taxon>Euteleostomi</taxon>
        <taxon>Actinopterygii</taxon>
        <taxon>Neopterygii</taxon>
        <taxon>Teleostei</taxon>
        <taxon>Neoteleostei</taxon>
        <taxon>Acanthomorphata</taxon>
        <taxon>Zeiogadaria</taxon>
        <taxon>Gadariae</taxon>
        <taxon>Gadiformes</taxon>
        <taxon>Muraenolepidoidei</taxon>
        <taxon>Muraenolepididae</taxon>
        <taxon>Muraenolepis</taxon>
    </lineage>
</organism>
<keyword evidence="3" id="KW-0812">Transmembrane</keyword>
<dbReference type="OrthoDB" id="6884957at2759"/>